<reference evidence="1 2" key="1">
    <citation type="submission" date="2019-01" db="EMBL/GenBank/DDBJ databases">
        <title>Mucilaginibacter antarcticum sp. nov., isolated from antarctic soil.</title>
        <authorList>
            <person name="Yan Y.-Q."/>
            <person name="Du Z.-J."/>
        </authorList>
    </citation>
    <scope>NUCLEOTIDE SEQUENCE [LARGE SCALE GENOMIC DNA]</scope>
    <source>
        <strain evidence="1 2">F01003</strain>
    </source>
</reference>
<accession>A0A444MLT6</accession>
<organism evidence="1 2">
    <name type="scientific">Mucilaginibacter gilvus</name>
    <dbReference type="NCBI Taxonomy" id="2305909"/>
    <lineage>
        <taxon>Bacteria</taxon>
        <taxon>Pseudomonadati</taxon>
        <taxon>Bacteroidota</taxon>
        <taxon>Sphingobacteriia</taxon>
        <taxon>Sphingobacteriales</taxon>
        <taxon>Sphingobacteriaceae</taxon>
        <taxon>Mucilaginibacter</taxon>
    </lineage>
</organism>
<dbReference type="RefSeq" id="WP_128534960.1">
    <property type="nucleotide sequence ID" value="NZ_SBIW01000007.1"/>
</dbReference>
<name>A0A444MLT6_9SPHI</name>
<gene>
    <name evidence="1" type="ORF">EPL05_15890</name>
</gene>
<dbReference type="AlphaFoldDB" id="A0A444MLT6"/>
<dbReference type="EMBL" id="SBIW01000007">
    <property type="protein sequence ID" value="RWY50229.1"/>
    <property type="molecule type" value="Genomic_DNA"/>
</dbReference>
<evidence type="ECO:0000313" key="1">
    <source>
        <dbReference type="EMBL" id="RWY50229.1"/>
    </source>
</evidence>
<protein>
    <submittedName>
        <fullName evidence="1">Uncharacterized protein</fullName>
    </submittedName>
</protein>
<comment type="caution">
    <text evidence="1">The sequence shown here is derived from an EMBL/GenBank/DDBJ whole genome shotgun (WGS) entry which is preliminary data.</text>
</comment>
<keyword evidence="2" id="KW-1185">Reference proteome</keyword>
<dbReference type="Proteomes" id="UP000286701">
    <property type="component" value="Unassembled WGS sequence"/>
</dbReference>
<sequence length="159" mass="18138">MNHVNILISSIASVVLLMICGCNGEKPKIKNQKLYSYKLYIDDKIQLNLDSAMAGEKDIDTLQFINDSVAFTQAADKFIWKKLVNDILVNAYKTQPSKTFVQDSGRTFKILNSKGQDLRSLLPTKFTDSVEKAKVKFLAKMRHDDYIEREHKKIHPDGT</sequence>
<proteinExistence type="predicted"/>
<evidence type="ECO:0000313" key="2">
    <source>
        <dbReference type="Proteomes" id="UP000286701"/>
    </source>
</evidence>